<evidence type="ECO:0000313" key="2">
    <source>
        <dbReference type="EMBL" id="PYF74915.1"/>
    </source>
</evidence>
<accession>A0A318ULJ8</accession>
<sequence>MSIQLGNASTFGWFIIAIAIIMSIGIYIAYRKSEVIKWKYVIAVIIMLFVGVKWLLEN</sequence>
<feature type="transmembrane region" description="Helical" evidence="1">
    <location>
        <begin position="12"/>
        <end position="30"/>
    </location>
</feature>
<organism evidence="2 3">
    <name type="scientific">Pedobacter nutrimenti</name>
    <dbReference type="NCBI Taxonomy" id="1241337"/>
    <lineage>
        <taxon>Bacteria</taxon>
        <taxon>Pseudomonadati</taxon>
        <taxon>Bacteroidota</taxon>
        <taxon>Sphingobacteriia</taxon>
        <taxon>Sphingobacteriales</taxon>
        <taxon>Sphingobacteriaceae</taxon>
        <taxon>Pedobacter</taxon>
    </lineage>
</organism>
<proteinExistence type="predicted"/>
<protein>
    <submittedName>
        <fullName evidence="2">Uncharacterized protein</fullName>
    </submittedName>
</protein>
<dbReference type="AlphaFoldDB" id="A0A318ULJ8"/>
<keyword evidence="1" id="KW-0472">Membrane</keyword>
<evidence type="ECO:0000256" key="1">
    <source>
        <dbReference type="SAM" id="Phobius"/>
    </source>
</evidence>
<dbReference type="EMBL" id="QKLU01000003">
    <property type="protein sequence ID" value="PYF74915.1"/>
    <property type="molecule type" value="Genomic_DNA"/>
</dbReference>
<evidence type="ECO:0000313" key="3">
    <source>
        <dbReference type="Proteomes" id="UP000248198"/>
    </source>
</evidence>
<comment type="caution">
    <text evidence="2">The sequence shown here is derived from an EMBL/GenBank/DDBJ whole genome shotgun (WGS) entry which is preliminary data.</text>
</comment>
<gene>
    <name evidence="2" type="ORF">B0O44_103361</name>
</gene>
<keyword evidence="3" id="KW-1185">Reference proteome</keyword>
<keyword evidence="1" id="KW-0812">Transmembrane</keyword>
<dbReference type="RefSeq" id="WP_170123304.1">
    <property type="nucleotide sequence ID" value="NZ_QKLU01000003.1"/>
</dbReference>
<reference evidence="2 3" key="1">
    <citation type="submission" date="2018-06" db="EMBL/GenBank/DDBJ databases">
        <title>Genomic Encyclopedia of Archaeal and Bacterial Type Strains, Phase II (KMG-II): from individual species to whole genera.</title>
        <authorList>
            <person name="Goeker M."/>
        </authorList>
    </citation>
    <scope>NUCLEOTIDE SEQUENCE [LARGE SCALE GENOMIC DNA]</scope>
    <source>
        <strain evidence="2 3">DSM 27372</strain>
    </source>
</reference>
<keyword evidence="1" id="KW-1133">Transmembrane helix</keyword>
<dbReference type="Proteomes" id="UP000248198">
    <property type="component" value="Unassembled WGS sequence"/>
</dbReference>
<feature type="transmembrane region" description="Helical" evidence="1">
    <location>
        <begin position="37"/>
        <end position="56"/>
    </location>
</feature>
<name>A0A318ULJ8_9SPHI</name>